<feature type="binding site" evidence="11">
    <location>
        <position position="204"/>
    </location>
    <ligand>
        <name>Mn(2+)</name>
        <dbReference type="ChEBI" id="CHEBI:29035"/>
    </ligand>
</feature>
<dbReference type="Proteomes" id="UP001142175">
    <property type="component" value="Unassembled WGS sequence"/>
</dbReference>
<dbReference type="CDD" id="cd07940">
    <property type="entry name" value="DRE_TIM_IPMS"/>
    <property type="match status" value="1"/>
</dbReference>
<comment type="cofactor">
    <cofactor evidence="11">
        <name>Mn(2+)</name>
        <dbReference type="ChEBI" id="CHEBI:29035"/>
    </cofactor>
</comment>
<dbReference type="RefSeq" id="WP_258425024.1">
    <property type="nucleotide sequence ID" value="NZ_JANSUY010000024.1"/>
</dbReference>
<evidence type="ECO:0000256" key="11">
    <source>
        <dbReference type="HAMAP-Rule" id="MF_01025"/>
    </source>
</evidence>
<dbReference type="InterPro" id="IPR000891">
    <property type="entry name" value="PYR_CT"/>
</dbReference>
<organism evidence="13 14">
    <name type="scientific">Aquiflexum gelatinilyticum</name>
    <dbReference type="NCBI Taxonomy" id="2961943"/>
    <lineage>
        <taxon>Bacteria</taxon>
        <taxon>Pseudomonadati</taxon>
        <taxon>Bacteroidota</taxon>
        <taxon>Cytophagia</taxon>
        <taxon>Cytophagales</taxon>
        <taxon>Cyclobacteriaceae</taxon>
        <taxon>Aquiflexum</taxon>
    </lineage>
</organism>
<dbReference type="AlphaFoldDB" id="A0A9X2P6Y0"/>
<keyword evidence="5 11" id="KW-0432">Leucine biosynthesis</keyword>
<dbReference type="FunFam" id="3.20.20.70:FF:000010">
    <property type="entry name" value="2-isopropylmalate synthase"/>
    <property type="match status" value="1"/>
</dbReference>
<dbReference type="PROSITE" id="PS50991">
    <property type="entry name" value="PYR_CT"/>
    <property type="match status" value="1"/>
</dbReference>
<dbReference type="Gene3D" id="1.10.238.260">
    <property type="match status" value="1"/>
</dbReference>
<dbReference type="HAMAP" id="MF_01025">
    <property type="entry name" value="LeuA_type1"/>
    <property type="match status" value="1"/>
</dbReference>
<dbReference type="GO" id="GO:0003985">
    <property type="term" value="F:acetyl-CoA C-acetyltransferase activity"/>
    <property type="evidence" value="ECO:0007669"/>
    <property type="project" value="UniProtKB-UniRule"/>
</dbReference>
<dbReference type="EMBL" id="JANSUY010000024">
    <property type="protein sequence ID" value="MCR9017183.1"/>
    <property type="molecule type" value="Genomic_DNA"/>
</dbReference>
<keyword evidence="11" id="KW-0963">Cytoplasm</keyword>
<dbReference type="Gene3D" id="3.30.160.270">
    <property type="match status" value="1"/>
</dbReference>
<keyword evidence="13" id="KW-0012">Acyltransferase</keyword>
<protein>
    <recommendedName>
        <fullName evidence="4 11">2-isopropylmalate synthase</fullName>
        <ecNumber evidence="3 11">2.3.3.13</ecNumber>
    </recommendedName>
    <alternativeName>
        <fullName evidence="11">Alpha-IPM synthase</fullName>
    </alternativeName>
    <alternativeName>
        <fullName evidence="11">Alpha-isopropylmalate synthase</fullName>
    </alternativeName>
</protein>
<dbReference type="GO" id="GO:0005737">
    <property type="term" value="C:cytoplasm"/>
    <property type="evidence" value="ECO:0007669"/>
    <property type="project" value="UniProtKB-UniRule"/>
</dbReference>
<dbReference type="Pfam" id="PF08502">
    <property type="entry name" value="LeuA_dimer"/>
    <property type="match status" value="1"/>
</dbReference>
<dbReference type="SUPFAM" id="SSF51569">
    <property type="entry name" value="Aldolase"/>
    <property type="match status" value="1"/>
</dbReference>
<comment type="catalytic activity">
    <reaction evidence="11">
        <text>3-methyl-2-oxobutanoate + acetyl-CoA + H2O = (2S)-2-isopropylmalate + CoA + H(+)</text>
        <dbReference type="Rhea" id="RHEA:21524"/>
        <dbReference type="ChEBI" id="CHEBI:1178"/>
        <dbReference type="ChEBI" id="CHEBI:11851"/>
        <dbReference type="ChEBI" id="CHEBI:15377"/>
        <dbReference type="ChEBI" id="CHEBI:15378"/>
        <dbReference type="ChEBI" id="CHEBI:57287"/>
        <dbReference type="ChEBI" id="CHEBI:57288"/>
        <dbReference type="EC" id="2.3.3.13"/>
    </reaction>
</comment>
<accession>A0A9X2P6Y0</accession>
<comment type="pathway">
    <text evidence="1 11">Amino-acid biosynthesis; L-leucine biosynthesis; L-leucine from 3-methyl-2-oxobutanoate: step 1/4.</text>
</comment>
<comment type="caution">
    <text evidence="13">The sequence shown here is derived from an EMBL/GenBank/DDBJ whole genome shotgun (WGS) entry which is preliminary data.</text>
</comment>
<feature type="domain" description="Pyruvate carboxyltransferase" evidence="12">
    <location>
        <begin position="5"/>
        <end position="266"/>
    </location>
</feature>
<evidence type="ECO:0000313" key="13">
    <source>
        <dbReference type="EMBL" id="MCR9017183.1"/>
    </source>
</evidence>
<evidence type="ECO:0000256" key="9">
    <source>
        <dbReference type="ARBA" id="ARBA00023211"/>
    </source>
</evidence>
<dbReference type="GO" id="GO:0003852">
    <property type="term" value="F:2-isopropylmalate synthase activity"/>
    <property type="evidence" value="ECO:0007669"/>
    <property type="project" value="UniProtKB-UniRule"/>
</dbReference>
<dbReference type="SUPFAM" id="SSF110921">
    <property type="entry name" value="2-isopropylmalate synthase LeuA, allosteric (dimerisation) domain"/>
    <property type="match status" value="1"/>
</dbReference>
<dbReference type="InterPro" id="IPR002034">
    <property type="entry name" value="AIPM/Hcit_synth_CS"/>
</dbReference>
<dbReference type="PROSITE" id="PS00815">
    <property type="entry name" value="AIPM_HOMOCIT_SYNTH_1"/>
    <property type="match status" value="1"/>
</dbReference>
<evidence type="ECO:0000256" key="2">
    <source>
        <dbReference type="ARBA" id="ARBA00009396"/>
    </source>
</evidence>
<dbReference type="InterPro" id="IPR050073">
    <property type="entry name" value="2-IPM_HCS-like"/>
</dbReference>
<keyword evidence="7 11" id="KW-0808">Transferase</keyword>
<evidence type="ECO:0000256" key="3">
    <source>
        <dbReference type="ARBA" id="ARBA00012973"/>
    </source>
</evidence>
<dbReference type="GO" id="GO:0009098">
    <property type="term" value="P:L-leucine biosynthetic process"/>
    <property type="evidence" value="ECO:0007669"/>
    <property type="project" value="UniProtKB-UniRule"/>
</dbReference>
<keyword evidence="8 11" id="KW-0479">Metal-binding</keyword>
<dbReference type="Pfam" id="PF22617">
    <property type="entry name" value="HCS_D2"/>
    <property type="match status" value="1"/>
</dbReference>
<name>A0A9X2P6Y0_9BACT</name>
<evidence type="ECO:0000256" key="1">
    <source>
        <dbReference type="ARBA" id="ARBA00004689"/>
    </source>
</evidence>
<dbReference type="GO" id="GO:0030145">
    <property type="term" value="F:manganese ion binding"/>
    <property type="evidence" value="ECO:0007669"/>
    <property type="project" value="UniProtKB-UniRule"/>
</dbReference>
<reference evidence="13" key="1">
    <citation type="submission" date="2022-08" db="EMBL/GenBank/DDBJ databases">
        <authorList>
            <person name="Zhang D."/>
        </authorList>
    </citation>
    <scope>NUCLEOTIDE SEQUENCE</scope>
    <source>
        <strain evidence="13">XJ19-11</strain>
    </source>
</reference>
<evidence type="ECO:0000256" key="10">
    <source>
        <dbReference type="ARBA" id="ARBA00023304"/>
    </source>
</evidence>
<keyword evidence="6 11" id="KW-0028">Amino-acid biosynthesis</keyword>
<feature type="region of interest" description="Regulatory domain" evidence="11">
    <location>
        <begin position="389"/>
        <end position="503"/>
    </location>
</feature>
<feature type="binding site" evidence="11">
    <location>
        <position position="238"/>
    </location>
    <ligand>
        <name>Mn(2+)</name>
        <dbReference type="ChEBI" id="CHEBI:29035"/>
    </ligand>
</feature>
<evidence type="ECO:0000259" key="12">
    <source>
        <dbReference type="PROSITE" id="PS50991"/>
    </source>
</evidence>
<feature type="binding site" evidence="11">
    <location>
        <position position="202"/>
    </location>
    <ligand>
        <name>Mn(2+)</name>
        <dbReference type="ChEBI" id="CHEBI:29035"/>
    </ligand>
</feature>
<dbReference type="FunFam" id="1.10.238.260:FF:000001">
    <property type="entry name" value="2-isopropylmalate synthase"/>
    <property type="match status" value="1"/>
</dbReference>
<gene>
    <name evidence="11" type="primary">leuA</name>
    <name evidence="13" type="ORF">NU887_19265</name>
</gene>
<sequence>MSEKLWIFDTTLRDGEQVPGCQLNSQEKIVVAKALEELGVDIIEAGFPISSPGDFNSVVEISKAVSNPIICALSRAVEKDIEVAADALKYAKKGRIHTGIGVSPYHIQFKLRSTPENIIERGIRAVKYAKSFVEDVEFYAEDAGRAELPFLAKIIEAVIKAGATVVNIPDTTGYCLPEQYGAIIRYLKENVSNIDKAIIATHCHNDLGMATANTIAGVQNGARQAELTINGIGERAGNTSLEEVVMAIKCHHAIPVHTNIKTELIYGTSRLISKLMNMPVQPNKAIVGRNAFAHSSGIHQDGVLKHRENYEIIDPKEVGVHESTIVLTARSGRAALKYHLDALGVELEGEPLREVYEEFLILADSKRDIGTKDLLSLVGKFMDGSSFIELGKVSYQSNGEIKAHVELKVGEKNFEADSTGNGPVDAVLKAIESIVKPQIELEEFLIQAITHGSDDVAKVHMRIIQGDRPYYGFASNTDIVLASAQAFVDALNKIPVKDKVIVA</sequence>
<dbReference type="Pfam" id="PF00682">
    <property type="entry name" value="HMGL-like"/>
    <property type="match status" value="1"/>
</dbReference>
<evidence type="ECO:0000256" key="7">
    <source>
        <dbReference type="ARBA" id="ARBA00022679"/>
    </source>
</evidence>
<dbReference type="SMART" id="SM00917">
    <property type="entry name" value="LeuA_dimer"/>
    <property type="match status" value="1"/>
</dbReference>
<feature type="binding site" evidence="11">
    <location>
        <position position="14"/>
    </location>
    <ligand>
        <name>Mn(2+)</name>
        <dbReference type="ChEBI" id="CHEBI:29035"/>
    </ligand>
</feature>
<dbReference type="PANTHER" id="PTHR10277">
    <property type="entry name" value="HOMOCITRATE SYNTHASE-RELATED"/>
    <property type="match status" value="1"/>
</dbReference>
<dbReference type="PROSITE" id="PS00816">
    <property type="entry name" value="AIPM_HOMOCIT_SYNTH_2"/>
    <property type="match status" value="1"/>
</dbReference>
<dbReference type="PANTHER" id="PTHR10277:SF9">
    <property type="entry name" value="2-ISOPROPYLMALATE SYNTHASE 1, CHLOROPLASTIC-RELATED"/>
    <property type="match status" value="1"/>
</dbReference>
<comment type="subunit">
    <text evidence="11">Homodimer.</text>
</comment>
<comment type="function">
    <text evidence="11">Catalyzes the condensation of the acetyl group of acetyl-CoA with 3-methyl-2-oxobutanoate (2-ketoisovalerate) to form 3-carboxy-3-hydroxy-4-methylpentanoate (2-isopropylmalate).</text>
</comment>
<evidence type="ECO:0000256" key="8">
    <source>
        <dbReference type="ARBA" id="ARBA00022723"/>
    </source>
</evidence>
<dbReference type="InterPro" id="IPR013709">
    <property type="entry name" value="2-isopropylmalate_synth_dimer"/>
</dbReference>
<dbReference type="NCBIfam" id="TIGR00973">
    <property type="entry name" value="leuA_bact"/>
    <property type="match status" value="1"/>
</dbReference>
<dbReference type="EC" id="2.3.3.13" evidence="3 11"/>
<evidence type="ECO:0000256" key="6">
    <source>
        <dbReference type="ARBA" id="ARBA00022605"/>
    </source>
</evidence>
<dbReference type="InterPro" id="IPR005671">
    <property type="entry name" value="LeuA_bact_synth"/>
</dbReference>
<dbReference type="NCBIfam" id="NF002086">
    <property type="entry name" value="PRK00915.1-3"/>
    <property type="match status" value="1"/>
</dbReference>
<dbReference type="Gene3D" id="3.20.20.70">
    <property type="entry name" value="Aldolase class I"/>
    <property type="match status" value="1"/>
</dbReference>
<evidence type="ECO:0000256" key="4">
    <source>
        <dbReference type="ARBA" id="ARBA00018198"/>
    </source>
</evidence>
<evidence type="ECO:0000313" key="14">
    <source>
        <dbReference type="Proteomes" id="UP001142175"/>
    </source>
</evidence>
<proteinExistence type="inferred from homology"/>
<keyword evidence="10 11" id="KW-0100">Branched-chain amino acid biosynthesis</keyword>
<keyword evidence="14" id="KW-1185">Reference proteome</keyword>
<dbReference type="InterPro" id="IPR054691">
    <property type="entry name" value="LeuA/HCS_post-cat"/>
</dbReference>
<comment type="similarity">
    <text evidence="2 11">Belongs to the alpha-IPM synthase/homocitrate synthase family. LeuA type 1 subfamily.</text>
</comment>
<keyword evidence="9 11" id="KW-0464">Manganese</keyword>
<dbReference type="InterPro" id="IPR013785">
    <property type="entry name" value="Aldolase_TIM"/>
</dbReference>
<evidence type="ECO:0000256" key="5">
    <source>
        <dbReference type="ARBA" id="ARBA00022430"/>
    </source>
</evidence>
<dbReference type="InterPro" id="IPR036230">
    <property type="entry name" value="LeuA_allosteric_dom_sf"/>
</dbReference>